<name>A0A8J4E1R6_9ACTN</name>
<dbReference type="GO" id="GO:0000155">
    <property type="term" value="F:phosphorelay sensor kinase activity"/>
    <property type="evidence" value="ECO:0007669"/>
    <property type="project" value="InterPro"/>
</dbReference>
<dbReference type="EMBL" id="BOPG01000034">
    <property type="protein sequence ID" value="GIJ58093.1"/>
    <property type="molecule type" value="Genomic_DNA"/>
</dbReference>
<keyword evidence="3" id="KW-0597">Phosphoprotein</keyword>
<feature type="transmembrane region" description="Helical" evidence="9">
    <location>
        <begin position="35"/>
        <end position="52"/>
    </location>
</feature>
<evidence type="ECO:0000313" key="11">
    <source>
        <dbReference type="EMBL" id="GIJ58093.1"/>
    </source>
</evidence>
<keyword evidence="9" id="KW-1133">Transmembrane helix</keyword>
<accession>A0A8J4E1R6</accession>
<evidence type="ECO:0000256" key="4">
    <source>
        <dbReference type="ARBA" id="ARBA00022679"/>
    </source>
</evidence>
<evidence type="ECO:0000256" key="7">
    <source>
        <dbReference type="ARBA" id="ARBA00022840"/>
    </source>
</evidence>
<dbReference type="Proteomes" id="UP000612585">
    <property type="component" value="Unassembled WGS sequence"/>
</dbReference>
<evidence type="ECO:0000256" key="6">
    <source>
        <dbReference type="ARBA" id="ARBA00022777"/>
    </source>
</evidence>
<feature type="transmembrane region" description="Helical" evidence="9">
    <location>
        <begin position="80"/>
        <end position="96"/>
    </location>
</feature>
<dbReference type="GO" id="GO:0046983">
    <property type="term" value="F:protein dimerization activity"/>
    <property type="evidence" value="ECO:0007669"/>
    <property type="project" value="InterPro"/>
</dbReference>
<evidence type="ECO:0000256" key="9">
    <source>
        <dbReference type="SAM" id="Phobius"/>
    </source>
</evidence>
<comment type="catalytic activity">
    <reaction evidence="1">
        <text>ATP + protein L-histidine = ADP + protein N-phospho-L-histidine.</text>
        <dbReference type="EC" id="2.7.13.3"/>
    </reaction>
</comment>
<keyword evidence="9" id="KW-0812">Transmembrane</keyword>
<dbReference type="GO" id="GO:0005524">
    <property type="term" value="F:ATP binding"/>
    <property type="evidence" value="ECO:0007669"/>
    <property type="project" value="UniProtKB-KW"/>
</dbReference>
<keyword evidence="12" id="KW-1185">Reference proteome</keyword>
<dbReference type="Pfam" id="PF07730">
    <property type="entry name" value="HisKA_3"/>
    <property type="match status" value="1"/>
</dbReference>
<dbReference type="Gene3D" id="3.30.565.10">
    <property type="entry name" value="Histidine kinase-like ATPase, C-terminal domain"/>
    <property type="match status" value="1"/>
</dbReference>
<evidence type="ECO:0000256" key="8">
    <source>
        <dbReference type="ARBA" id="ARBA00023012"/>
    </source>
</evidence>
<organism evidence="11 12">
    <name type="scientific">Virgisporangium aurantiacum</name>
    <dbReference type="NCBI Taxonomy" id="175570"/>
    <lineage>
        <taxon>Bacteria</taxon>
        <taxon>Bacillati</taxon>
        <taxon>Actinomycetota</taxon>
        <taxon>Actinomycetes</taxon>
        <taxon>Micromonosporales</taxon>
        <taxon>Micromonosporaceae</taxon>
        <taxon>Virgisporangium</taxon>
    </lineage>
</organism>
<keyword evidence="6 11" id="KW-0418">Kinase</keyword>
<dbReference type="Pfam" id="PF02518">
    <property type="entry name" value="HATPase_c"/>
    <property type="match status" value="1"/>
</dbReference>
<keyword evidence="7" id="KW-0067">ATP-binding</keyword>
<protein>
    <recommendedName>
        <fullName evidence="2">histidine kinase</fullName>
        <ecNumber evidence="2">2.7.13.3</ecNumber>
    </recommendedName>
</protein>
<evidence type="ECO:0000259" key="10">
    <source>
        <dbReference type="SMART" id="SM00387"/>
    </source>
</evidence>
<dbReference type="InterPro" id="IPR003594">
    <property type="entry name" value="HATPase_dom"/>
</dbReference>
<dbReference type="PANTHER" id="PTHR24421">
    <property type="entry name" value="NITRATE/NITRITE SENSOR PROTEIN NARX-RELATED"/>
    <property type="match status" value="1"/>
</dbReference>
<evidence type="ECO:0000313" key="12">
    <source>
        <dbReference type="Proteomes" id="UP000612585"/>
    </source>
</evidence>
<dbReference type="SMART" id="SM00387">
    <property type="entry name" value="HATPase_c"/>
    <property type="match status" value="1"/>
</dbReference>
<feature type="domain" description="Histidine kinase/HSP90-like ATPase" evidence="10">
    <location>
        <begin position="279"/>
        <end position="377"/>
    </location>
</feature>
<gene>
    <name evidence="11" type="ORF">Vau01_056090</name>
</gene>
<dbReference type="InterPro" id="IPR050482">
    <property type="entry name" value="Sensor_HK_TwoCompSys"/>
</dbReference>
<evidence type="ECO:0000256" key="2">
    <source>
        <dbReference type="ARBA" id="ARBA00012438"/>
    </source>
</evidence>
<keyword evidence="9" id="KW-0472">Membrane</keyword>
<dbReference type="Pfam" id="PF23539">
    <property type="entry name" value="DUF7134"/>
    <property type="match status" value="1"/>
</dbReference>
<dbReference type="EC" id="2.7.13.3" evidence="2"/>
<keyword evidence="5" id="KW-0547">Nucleotide-binding</keyword>
<evidence type="ECO:0000256" key="5">
    <source>
        <dbReference type="ARBA" id="ARBA00022741"/>
    </source>
</evidence>
<dbReference type="PANTHER" id="PTHR24421:SF10">
    <property type="entry name" value="NITRATE_NITRITE SENSOR PROTEIN NARQ"/>
    <property type="match status" value="1"/>
</dbReference>
<proteinExistence type="predicted"/>
<reference evidence="11" key="1">
    <citation type="submission" date="2021-01" db="EMBL/GenBank/DDBJ databases">
        <title>Whole genome shotgun sequence of Virgisporangium aurantiacum NBRC 16421.</title>
        <authorList>
            <person name="Komaki H."/>
            <person name="Tamura T."/>
        </authorList>
    </citation>
    <scope>NUCLEOTIDE SEQUENCE</scope>
    <source>
        <strain evidence="11">NBRC 16421</strain>
    </source>
</reference>
<keyword evidence="8" id="KW-0902">Two-component regulatory system</keyword>
<dbReference type="InterPro" id="IPR011712">
    <property type="entry name" value="Sig_transdc_His_kin_sub3_dim/P"/>
</dbReference>
<feature type="transmembrane region" description="Helical" evidence="9">
    <location>
        <begin position="125"/>
        <end position="147"/>
    </location>
</feature>
<evidence type="ECO:0000256" key="1">
    <source>
        <dbReference type="ARBA" id="ARBA00000085"/>
    </source>
</evidence>
<comment type="caution">
    <text evidence="11">The sequence shown here is derived from an EMBL/GenBank/DDBJ whole genome shotgun (WGS) entry which is preliminary data.</text>
</comment>
<dbReference type="AlphaFoldDB" id="A0A8J4E1R6"/>
<keyword evidence="4" id="KW-0808">Transferase</keyword>
<dbReference type="GO" id="GO:0016020">
    <property type="term" value="C:membrane"/>
    <property type="evidence" value="ECO:0007669"/>
    <property type="project" value="InterPro"/>
</dbReference>
<dbReference type="InterPro" id="IPR036890">
    <property type="entry name" value="HATPase_C_sf"/>
</dbReference>
<dbReference type="CDD" id="cd16917">
    <property type="entry name" value="HATPase_UhpB-NarQ-NarX-like"/>
    <property type="match status" value="1"/>
</dbReference>
<sequence>MHPLVADTLFAVVVGVLVAVTSGAAGNGQDEARPMDALGVVLVAVGAGGLVVRRRWPGVALAVALAATIVFLQFRYPYGPVFLLSGVALYSVAAWRDGRFTKVAGLATVVVHVAWALWFENDKEGPLATLIGSTVWIAAAVGAGVAVRLRREALGRGLAEARRQAGYEERLRIAQEVHDVVGHSLAVISVNAGAALHVLGKPGPVAAEPLARSLTAIRQASNGALDELRATLATFTGTLGSAPVNGLAAVPALVAATDVDGLAVRLDVDGTPLPVPAPVDVAGYRIVQEALTNAVRHAHARHVAVKITYGPDTVAITVTDDGRGPVDGTVGGPVDGEAGGTGLASMGERARAVGGTFAAGPRNGGGFGVWASLPVRA</sequence>
<dbReference type="Gene3D" id="1.20.5.1930">
    <property type="match status" value="1"/>
</dbReference>
<feature type="transmembrane region" description="Helical" evidence="9">
    <location>
        <begin position="103"/>
        <end position="119"/>
    </location>
</feature>
<dbReference type="InterPro" id="IPR055558">
    <property type="entry name" value="DUF7134"/>
</dbReference>
<dbReference type="SUPFAM" id="SSF55874">
    <property type="entry name" value="ATPase domain of HSP90 chaperone/DNA topoisomerase II/histidine kinase"/>
    <property type="match status" value="1"/>
</dbReference>
<evidence type="ECO:0000256" key="3">
    <source>
        <dbReference type="ARBA" id="ARBA00022553"/>
    </source>
</evidence>